<gene>
    <name evidence="4" type="ORF">EK21DRAFT_103336</name>
</gene>
<organism evidence="4 5">
    <name type="scientific">Setomelanomma holmii</name>
    <dbReference type="NCBI Taxonomy" id="210430"/>
    <lineage>
        <taxon>Eukaryota</taxon>
        <taxon>Fungi</taxon>
        <taxon>Dikarya</taxon>
        <taxon>Ascomycota</taxon>
        <taxon>Pezizomycotina</taxon>
        <taxon>Dothideomycetes</taxon>
        <taxon>Pleosporomycetidae</taxon>
        <taxon>Pleosporales</taxon>
        <taxon>Pleosporineae</taxon>
        <taxon>Phaeosphaeriaceae</taxon>
        <taxon>Setomelanomma</taxon>
    </lineage>
</organism>
<proteinExistence type="inferred from homology"/>
<comment type="caution">
    <text evidence="4">The sequence shown here is derived from an EMBL/GenBank/DDBJ whole genome shotgun (WGS) entry which is preliminary data.</text>
</comment>
<dbReference type="Pfam" id="PF00795">
    <property type="entry name" value="CN_hydrolase"/>
    <property type="match status" value="1"/>
</dbReference>
<accession>A0A9P4LIC1</accession>
<sequence>MALLKLAAVQAALIFLIKPATTQKAYDLIQLAGQNGANVIGFPEASYPLLPDADPLKTSLYVWLFDNALEVLGPEVSALQDACKQANIFGVVGINERIADTTGTLYNTQITMGSDEHLLHKHQKYVPTTGSKTTAQMDFGALGGLICAENGNPLGQYATALDCPVVHVASWLQFPSFGVEVNNLIKSAGRAVAFSVGEYVINSASVVRNAEKRRRAVIFGSGGSVVAGSTQNGSSEEILYADVDLEAVKVYKHTFDYAGHHQRQEIFAPLFQE</sequence>
<dbReference type="InterPro" id="IPR044149">
    <property type="entry name" value="Nitrilases_CHs"/>
</dbReference>
<dbReference type="Proteomes" id="UP000799777">
    <property type="component" value="Unassembled WGS sequence"/>
</dbReference>
<dbReference type="Gene3D" id="3.60.110.10">
    <property type="entry name" value="Carbon-nitrogen hydrolase"/>
    <property type="match status" value="1"/>
</dbReference>
<dbReference type="AlphaFoldDB" id="A0A9P4LIC1"/>
<comment type="similarity">
    <text evidence="1">Belongs to the carbon-nitrogen hydrolase superfamily. Nitrilase family.</text>
</comment>
<evidence type="ECO:0000256" key="1">
    <source>
        <dbReference type="ARBA" id="ARBA00008129"/>
    </source>
</evidence>
<feature type="signal peptide" evidence="2">
    <location>
        <begin position="1"/>
        <end position="22"/>
    </location>
</feature>
<evidence type="ECO:0000259" key="3">
    <source>
        <dbReference type="PROSITE" id="PS50263"/>
    </source>
</evidence>
<evidence type="ECO:0000313" key="5">
    <source>
        <dbReference type="Proteomes" id="UP000799777"/>
    </source>
</evidence>
<feature type="domain" description="CN hydrolase" evidence="3">
    <location>
        <begin position="4"/>
        <end position="245"/>
    </location>
</feature>
<dbReference type="OrthoDB" id="10250282at2759"/>
<dbReference type="PROSITE" id="PS50263">
    <property type="entry name" value="CN_HYDROLASE"/>
    <property type="match status" value="1"/>
</dbReference>
<dbReference type="EMBL" id="ML978245">
    <property type="protein sequence ID" value="KAF2026373.1"/>
    <property type="molecule type" value="Genomic_DNA"/>
</dbReference>
<protein>
    <submittedName>
        <fullName evidence="4">Nitrilase/cyanide hydratase and apolipo protein N-acyltransferase</fullName>
    </submittedName>
</protein>
<reference evidence="4" key="1">
    <citation type="journal article" date="2020" name="Stud. Mycol.">
        <title>101 Dothideomycetes genomes: a test case for predicting lifestyles and emergence of pathogens.</title>
        <authorList>
            <person name="Haridas S."/>
            <person name="Albert R."/>
            <person name="Binder M."/>
            <person name="Bloem J."/>
            <person name="Labutti K."/>
            <person name="Salamov A."/>
            <person name="Andreopoulos B."/>
            <person name="Baker S."/>
            <person name="Barry K."/>
            <person name="Bills G."/>
            <person name="Bluhm B."/>
            <person name="Cannon C."/>
            <person name="Castanera R."/>
            <person name="Culley D."/>
            <person name="Daum C."/>
            <person name="Ezra D."/>
            <person name="Gonzalez J."/>
            <person name="Henrissat B."/>
            <person name="Kuo A."/>
            <person name="Liang C."/>
            <person name="Lipzen A."/>
            <person name="Lutzoni F."/>
            <person name="Magnuson J."/>
            <person name="Mondo S."/>
            <person name="Nolan M."/>
            <person name="Ohm R."/>
            <person name="Pangilinan J."/>
            <person name="Park H.-J."/>
            <person name="Ramirez L."/>
            <person name="Alfaro M."/>
            <person name="Sun H."/>
            <person name="Tritt A."/>
            <person name="Yoshinaga Y."/>
            <person name="Zwiers L.-H."/>
            <person name="Turgeon B."/>
            <person name="Goodwin S."/>
            <person name="Spatafora J."/>
            <person name="Crous P."/>
            <person name="Grigoriev I."/>
        </authorList>
    </citation>
    <scope>NUCLEOTIDE SEQUENCE</scope>
    <source>
        <strain evidence="4">CBS 110217</strain>
    </source>
</reference>
<dbReference type="InterPro" id="IPR036526">
    <property type="entry name" value="C-N_Hydrolase_sf"/>
</dbReference>
<evidence type="ECO:0000256" key="2">
    <source>
        <dbReference type="SAM" id="SignalP"/>
    </source>
</evidence>
<dbReference type="SUPFAM" id="SSF56317">
    <property type="entry name" value="Carbon-nitrogen hydrolase"/>
    <property type="match status" value="1"/>
</dbReference>
<name>A0A9P4LIC1_9PLEO</name>
<dbReference type="InterPro" id="IPR003010">
    <property type="entry name" value="C-N_Hydrolase"/>
</dbReference>
<evidence type="ECO:0000313" key="4">
    <source>
        <dbReference type="EMBL" id="KAF2026373.1"/>
    </source>
</evidence>
<feature type="chain" id="PRO_5040436422" evidence="2">
    <location>
        <begin position="23"/>
        <end position="273"/>
    </location>
</feature>
<keyword evidence="2" id="KW-0732">Signal</keyword>
<keyword evidence="5" id="KW-1185">Reference proteome</keyword>
<dbReference type="PANTHER" id="PTHR46044">
    <property type="entry name" value="NITRILASE"/>
    <property type="match status" value="1"/>
</dbReference>
<dbReference type="GO" id="GO:0003824">
    <property type="term" value="F:catalytic activity"/>
    <property type="evidence" value="ECO:0007669"/>
    <property type="project" value="InterPro"/>
</dbReference>
<dbReference type="PANTHER" id="PTHR46044:SF1">
    <property type="entry name" value="CN HYDROLASE DOMAIN-CONTAINING PROTEIN"/>
    <property type="match status" value="1"/>
</dbReference>